<dbReference type="Proteomes" id="UP001372834">
    <property type="component" value="Unassembled WGS sequence"/>
</dbReference>
<evidence type="ECO:0000313" key="5">
    <source>
        <dbReference type="EMBL" id="KAK6645196.1"/>
    </source>
</evidence>
<evidence type="ECO:0000256" key="4">
    <source>
        <dbReference type="SAM" id="MobiDB-lite"/>
    </source>
</evidence>
<comment type="caution">
    <text evidence="5">The sequence shown here is derived from an EMBL/GenBank/DDBJ whole genome shotgun (WGS) entry which is preliminary data.</text>
</comment>
<feature type="region of interest" description="Disordered" evidence="4">
    <location>
        <begin position="1"/>
        <end position="64"/>
    </location>
</feature>
<dbReference type="PANTHER" id="PTHR12774:SF2">
    <property type="entry name" value="PEROXISOMAL BIOGENESIS FACTOR 19"/>
    <property type="match status" value="1"/>
</dbReference>
<dbReference type="PANTHER" id="PTHR12774">
    <property type="entry name" value="PEROXISOMAL BIOGENESIS FACTOR 19"/>
    <property type="match status" value="1"/>
</dbReference>
<sequence>MMTDQSEKSNLENSKDQSHSKDDEELSALLDSALEDFVTPDNKSQNHVNSNQSSQMIKPETKRPDPPFKLWNDEFLQQTTARFEQNIQALFSPGSDGTFSAEQLGENIQRLAEAATQTAGFDASPDTEFSSIIAQTLKNLSENAENLQNQLTDEDLMNILGTFSNVTDSSNQDGNGLLPLMQQMMQNLLSKDILYPALSGIVEKYPVWLEENKTKLSATDFERYSEQLKLMKEVCEELEKEKQDDSQDVKNARFDQILSLMQKIQDCGQPPPDLAGDLGPMLSIDEHGNPQIPPNFSPSQCNLM</sequence>
<dbReference type="InterPro" id="IPR038322">
    <property type="entry name" value="Pex19_C_sf"/>
</dbReference>
<dbReference type="InterPro" id="IPR006708">
    <property type="entry name" value="Pex19"/>
</dbReference>
<dbReference type="GO" id="GO:0033328">
    <property type="term" value="F:peroxisome membrane targeting sequence binding"/>
    <property type="evidence" value="ECO:0007669"/>
    <property type="project" value="TreeGrafter"/>
</dbReference>
<evidence type="ECO:0000256" key="1">
    <source>
        <dbReference type="ARBA" id="ARBA00006326"/>
    </source>
</evidence>
<feature type="compositionally biased region" description="Basic and acidic residues" evidence="4">
    <location>
        <begin position="1"/>
        <end position="22"/>
    </location>
</feature>
<keyword evidence="3" id="KW-0175">Coiled coil</keyword>
<dbReference type="EMBL" id="JAWJWE010000001">
    <property type="protein sequence ID" value="KAK6645196.1"/>
    <property type="molecule type" value="Genomic_DNA"/>
</dbReference>
<comment type="similarity">
    <text evidence="1">Belongs to the peroxin-19 family.</text>
</comment>
<protein>
    <recommendedName>
        <fullName evidence="2">Peroxin-19</fullName>
    </recommendedName>
</protein>
<feature type="coiled-coil region" evidence="3">
    <location>
        <begin position="130"/>
        <end position="157"/>
    </location>
</feature>
<gene>
    <name evidence="5" type="ORF">RUM43_001472</name>
</gene>
<organism evidence="5 6">
    <name type="scientific">Polyplax serrata</name>
    <name type="common">Common mouse louse</name>
    <dbReference type="NCBI Taxonomy" id="468196"/>
    <lineage>
        <taxon>Eukaryota</taxon>
        <taxon>Metazoa</taxon>
        <taxon>Ecdysozoa</taxon>
        <taxon>Arthropoda</taxon>
        <taxon>Hexapoda</taxon>
        <taxon>Insecta</taxon>
        <taxon>Pterygota</taxon>
        <taxon>Neoptera</taxon>
        <taxon>Paraneoptera</taxon>
        <taxon>Psocodea</taxon>
        <taxon>Troctomorpha</taxon>
        <taxon>Phthiraptera</taxon>
        <taxon>Anoplura</taxon>
        <taxon>Polyplacidae</taxon>
        <taxon>Polyplax</taxon>
    </lineage>
</organism>
<dbReference type="Gene3D" id="1.20.120.900">
    <property type="entry name" value="Pex19, mPTS binding domain"/>
    <property type="match status" value="1"/>
</dbReference>
<dbReference type="GO" id="GO:0045046">
    <property type="term" value="P:protein import into peroxisome membrane"/>
    <property type="evidence" value="ECO:0007669"/>
    <property type="project" value="TreeGrafter"/>
</dbReference>
<evidence type="ECO:0000256" key="2">
    <source>
        <dbReference type="ARBA" id="ARBA00029688"/>
    </source>
</evidence>
<feature type="compositionally biased region" description="Low complexity" evidence="4">
    <location>
        <begin position="27"/>
        <end position="55"/>
    </location>
</feature>
<dbReference type="GO" id="GO:0005778">
    <property type="term" value="C:peroxisomal membrane"/>
    <property type="evidence" value="ECO:0007669"/>
    <property type="project" value="TreeGrafter"/>
</dbReference>
<evidence type="ECO:0000313" key="6">
    <source>
        <dbReference type="Proteomes" id="UP001372834"/>
    </source>
</evidence>
<feature type="region of interest" description="Disordered" evidence="4">
    <location>
        <begin position="268"/>
        <end position="304"/>
    </location>
</feature>
<proteinExistence type="inferred from homology"/>
<accession>A0AAN8SI47</accession>
<dbReference type="Pfam" id="PF04614">
    <property type="entry name" value="Pex19"/>
    <property type="match status" value="1"/>
</dbReference>
<evidence type="ECO:0000256" key="3">
    <source>
        <dbReference type="SAM" id="Coils"/>
    </source>
</evidence>
<dbReference type="AlphaFoldDB" id="A0AAN8SI47"/>
<name>A0AAN8SI47_POLSC</name>
<feature type="coiled-coil region" evidence="3">
    <location>
        <begin position="221"/>
        <end position="255"/>
    </location>
</feature>
<reference evidence="5 6" key="1">
    <citation type="submission" date="2023-10" db="EMBL/GenBank/DDBJ databases">
        <title>Genomes of two closely related lineages of the louse Polyplax serrata with different host specificities.</title>
        <authorList>
            <person name="Martinu J."/>
            <person name="Tarabai H."/>
            <person name="Stefka J."/>
            <person name="Hypsa V."/>
        </authorList>
    </citation>
    <scope>NUCLEOTIDE SEQUENCE [LARGE SCALE GENOMIC DNA]</scope>
    <source>
        <strain evidence="5">HR10_N</strain>
    </source>
</reference>